<comment type="subcellular location">
    <subcellularLocation>
        <location evidence="1">Cell membrane</location>
        <topology evidence="1">Multi-pass membrane protein</topology>
    </subcellularLocation>
</comment>
<dbReference type="GO" id="GO:0005886">
    <property type="term" value="C:plasma membrane"/>
    <property type="evidence" value="ECO:0007669"/>
    <property type="project" value="UniProtKB-SubCell"/>
</dbReference>
<name>A0A937URW2_9ACTN</name>
<feature type="transmembrane region" description="Helical" evidence="5">
    <location>
        <begin position="366"/>
        <end position="389"/>
    </location>
</feature>
<feature type="transmembrane region" description="Helical" evidence="5">
    <location>
        <begin position="83"/>
        <end position="106"/>
    </location>
</feature>
<reference evidence="7" key="1">
    <citation type="submission" date="2020-12" db="EMBL/GenBank/DDBJ databases">
        <title>Genomic characterization of non-nitrogen-fixing Frankia strains.</title>
        <authorList>
            <person name="Carlos-Shanley C."/>
            <person name="Guerra T."/>
            <person name="Hahn D."/>
        </authorList>
    </citation>
    <scope>NUCLEOTIDE SEQUENCE</scope>
    <source>
        <strain evidence="7">CN6</strain>
    </source>
</reference>
<comment type="caution">
    <text evidence="7">The sequence shown here is derived from an EMBL/GenBank/DDBJ whole genome shotgun (WGS) entry which is preliminary data.</text>
</comment>
<evidence type="ECO:0000256" key="5">
    <source>
        <dbReference type="SAM" id="Phobius"/>
    </source>
</evidence>
<feature type="transmembrane region" description="Helical" evidence="5">
    <location>
        <begin position="443"/>
        <end position="462"/>
    </location>
</feature>
<dbReference type="Proteomes" id="UP000604475">
    <property type="component" value="Unassembled WGS sequence"/>
</dbReference>
<feature type="transmembrane region" description="Helical" evidence="5">
    <location>
        <begin position="16"/>
        <end position="38"/>
    </location>
</feature>
<dbReference type="EMBL" id="JAEACQ010000285">
    <property type="protein sequence ID" value="MBL7631802.1"/>
    <property type="molecule type" value="Genomic_DNA"/>
</dbReference>
<dbReference type="AlphaFoldDB" id="A0A937URW2"/>
<feature type="transmembrane region" description="Helical" evidence="5">
    <location>
        <begin position="410"/>
        <end position="431"/>
    </location>
</feature>
<evidence type="ECO:0000259" key="6">
    <source>
        <dbReference type="PROSITE" id="PS50850"/>
    </source>
</evidence>
<organism evidence="7 8">
    <name type="scientific">Frankia nepalensis</name>
    <dbReference type="NCBI Taxonomy" id="1836974"/>
    <lineage>
        <taxon>Bacteria</taxon>
        <taxon>Bacillati</taxon>
        <taxon>Actinomycetota</taxon>
        <taxon>Actinomycetes</taxon>
        <taxon>Frankiales</taxon>
        <taxon>Frankiaceae</taxon>
        <taxon>Frankia</taxon>
    </lineage>
</organism>
<dbReference type="InterPro" id="IPR020846">
    <property type="entry name" value="MFS_dom"/>
</dbReference>
<dbReference type="Pfam" id="PF07690">
    <property type="entry name" value="MFS_1"/>
    <property type="match status" value="1"/>
</dbReference>
<protein>
    <submittedName>
        <fullName evidence="7">MFS transporter</fullName>
    </submittedName>
</protein>
<dbReference type="PANTHER" id="PTHR42718:SF49">
    <property type="entry name" value="EXPORT PROTEIN"/>
    <property type="match status" value="1"/>
</dbReference>
<gene>
    <name evidence="7" type="ORF">I7412_32515</name>
</gene>
<dbReference type="GO" id="GO:0022857">
    <property type="term" value="F:transmembrane transporter activity"/>
    <property type="evidence" value="ECO:0007669"/>
    <property type="project" value="InterPro"/>
</dbReference>
<feature type="transmembrane region" description="Helical" evidence="5">
    <location>
        <begin position="309"/>
        <end position="328"/>
    </location>
</feature>
<evidence type="ECO:0000256" key="1">
    <source>
        <dbReference type="ARBA" id="ARBA00004651"/>
    </source>
</evidence>
<evidence type="ECO:0000256" key="4">
    <source>
        <dbReference type="ARBA" id="ARBA00023136"/>
    </source>
</evidence>
<feature type="domain" description="Major facilitator superfamily (MFS) profile" evidence="6">
    <location>
        <begin position="16"/>
        <end position="466"/>
    </location>
</feature>
<evidence type="ECO:0000256" key="2">
    <source>
        <dbReference type="ARBA" id="ARBA00022692"/>
    </source>
</evidence>
<proteinExistence type="predicted"/>
<dbReference type="PANTHER" id="PTHR42718">
    <property type="entry name" value="MAJOR FACILITATOR SUPERFAMILY MULTIDRUG TRANSPORTER MFSC"/>
    <property type="match status" value="1"/>
</dbReference>
<sequence>MPATGRPVSDTRVRGIVVTLAGAGVVMTIMGTVVVPLIPTLPALLHTSSAADASWAITATLLAAAVAMPVAGRLGDLYGKRRLLVASTCVMVVGSVLCALTSSLAPVTAGRALQGVGLAAVPLGISIMRDVLPPARLPAAIAVMSSSFGVGGALGLPISSLIAQSASWHALFWMCAGAGAVFAVLVRMVVPESPVRASGRFDVVGALGLTAGLVALLLVITKGTDWGWGSATTLALLAAAVIVLGLWGMFEVRVAAPLVDLRATVRRQVLLTNLAALVVGFAMYAIGLIAPQVLQLPAATGYGLGQSMLAAGLWMAPGGLAMMAIAPLTARLTAARGPKVTLLVGTAVIAVAYVAGLGLVGSPAGVMIFGLLNSCGVAFAYASMPALIMGAVPPSQSAAANALNSLARSVGMSTASAVIAVILAHLTVSLGPVDVPSLTGVRVSLILGAAVSIGAGLIALALPDHPRPAAVSAVEPLAAGDPEPSAAPAS</sequence>
<evidence type="ECO:0000256" key="3">
    <source>
        <dbReference type="ARBA" id="ARBA00022989"/>
    </source>
</evidence>
<feature type="transmembrane region" description="Helical" evidence="5">
    <location>
        <begin position="226"/>
        <end position="248"/>
    </location>
</feature>
<keyword evidence="4 5" id="KW-0472">Membrane</keyword>
<keyword evidence="2 5" id="KW-0812">Transmembrane</keyword>
<dbReference type="PROSITE" id="PS50850">
    <property type="entry name" value="MFS"/>
    <property type="match status" value="1"/>
</dbReference>
<dbReference type="Gene3D" id="1.20.1250.20">
    <property type="entry name" value="MFS general substrate transporter like domains"/>
    <property type="match status" value="2"/>
</dbReference>
<feature type="transmembrane region" description="Helical" evidence="5">
    <location>
        <begin position="112"/>
        <end position="132"/>
    </location>
</feature>
<dbReference type="SUPFAM" id="SSF103473">
    <property type="entry name" value="MFS general substrate transporter"/>
    <property type="match status" value="2"/>
</dbReference>
<keyword evidence="8" id="KW-1185">Reference proteome</keyword>
<dbReference type="InterPro" id="IPR036259">
    <property type="entry name" value="MFS_trans_sf"/>
</dbReference>
<feature type="transmembrane region" description="Helical" evidence="5">
    <location>
        <begin position="269"/>
        <end position="289"/>
    </location>
</feature>
<evidence type="ECO:0000313" key="8">
    <source>
        <dbReference type="Proteomes" id="UP000604475"/>
    </source>
</evidence>
<feature type="transmembrane region" description="Helical" evidence="5">
    <location>
        <begin position="201"/>
        <end position="220"/>
    </location>
</feature>
<accession>A0A937URW2</accession>
<feature type="transmembrane region" description="Helical" evidence="5">
    <location>
        <begin position="170"/>
        <end position="189"/>
    </location>
</feature>
<feature type="transmembrane region" description="Helical" evidence="5">
    <location>
        <begin position="340"/>
        <end position="360"/>
    </location>
</feature>
<keyword evidence="3 5" id="KW-1133">Transmembrane helix</keyword>
<dbReference type="InterPro" id="IPR011701">
    <property type="entry name" value="MFS"/>
</dbReference>
<feature type="transmembrane region" description="Helical" evidence="5">
    <location>
        <begin position="139"/>
        <end position="158"/>
    </location>
</feature>
<evidence type="ECO:0000313" key="7">
    <source>
        <dbReference type="EMBL" id="MBL7631802.1"/>
    </source>
</evidence>
<feature type="transmembrane region" description="Helical" evidence="5">
    <location>
        <begin position="53"/>
        <end position="71"/>
    </location>
</feature>